<evidence type="ECO:0000313" key="2">
    <source>
        <dbReference type="EMBL" id="EMD38201.1"/>
    </source>
</evidence>
<evidence type="ECO:0000259" key="1">
    <source>
        <dbReference type="PROSITE" id="PS00028"/>
    </source>
</evidence>
<dbReference type="InterPro" id="IPR013087">
    <property type="entry name" value="Znf_C2H2_type"/>
</dbReference>
<evidence type="ECO:0000313" key="3">
    <source>
        <dbReference type="Proteomes" id="UP000016930"/>
    </source>
</evidence>
<dbReference type="HOGENOM" id="CLU_1396143_0_0_1"/>
<reference evidence="2 3" key="1">
    <citation type="journal article" date="2012" name="Proc. Natl. Acad. Sci. U.S.A.">
        <title>Comparative genomics of Ceriporiopsis subvermispora and Phanerochaete chrysosporium provide insight into selective ligninolysis.</title>
        <authorList>
            <person name="Fernandez-Fueyo E."/>
            <person name="Ruiz-Duenas F.J."/>
            <person name="Ferreira P."/>
            <person name="Floudas D."/>
            <person name="Hibbett D.S."/>
            <person name="Canessa P."/>
            <person name="Larrondo L.F."/>
            <person name="James T.Y."/>
            <person name="Seelenfreund D."/>
            <person name="Lobos S."/>
            <person name="Polanco R."/>
            <person name="Tello M."/>
            <person name="Honda Y."/>
            <person name="Watanabe T."/>
            <person name="Watanabe T."/>
            <person name="Ryu J.S."/>
            <person name="Kubicek C.P."/>
            <person name="Schmoll M."/>
            <person name="Gaskell J."/>
            <person name="Hammel K.E."/>
            <person name="St John F.J."/>
            <person name="Vanden Wymelenberg A."/>
            <person name="Sabat G."/>
            <person name="Splinter BonDurant S."/>
            <person name="Syed K."/>
            <person name="Yadav J.S."/>
            <person name="Doddapaneni H."/>
            <person name="Subramanian V."/>
            <person name="Lavin J.L."/>
            <person name="Oguiza J.A."/>
            <person name="Perez G."/>
            <person name="Pisabarro A.G."/>
            <person name="Ramirez L."/>
            <person name="Santoyo F."/>
            <person name="Master E."/>
            <person name="Coutinho P.M."/>
            <person name="Henrissat B."/>
            <person name="Lombard V."/>
            <person name="Magnuson J.K."/>
            <person name="Kuees U."/>
            <person name="Hori C."/>
            <person name="Igarashi K."/>
            <person name="Samejima M."/>
            <person name="Held B.W."/>
            <person name="Barry K.W."/>
            <person name="LaButti K.M."/>
            <person name="Lapidus A."/>
            <person name="Lindquist E.A."/>
            <person name="Lucas S.M."/>
            <person name="Riley R."/>
            <person name="Salamov A.A."/>
            <person name="Hoffmeister D."/>
            <person name="Schwenk D."/>
            <person name="Hadar Y."/>
            <person name="Yarden O."/>
            <person name="de Vries R.P."/>
            <person name="Wiebenga A."/>
            <person name="Stenlid J."/>
            <person name="Eastwood D."/>
            <person name="Grigoriev I.V."/>
            <person name="Berka R.M."/>
            <person name="Blanchette R.A."/>
            <person name="Kersten P."/>
            <person name="Martinez A.T."/>
            <person name="Vicuna R."/>
            <person name="Cullen D."/>
        </authorList>
    </citation>
    <scope>NUCLEOTIDE SEQUENCE [LARGE SCALE GENOMIC DNA]</scope>
    <source>
        <strain evidence="2 3">B</strain>
    </source>
</reference>
<dbReference type="Proteomes" id="UP000016930">
    <property type="component" value="Unassembled WGS sequence"/>
</dbReference>
<dbReference type="EMBL" id="KB445795">
    <property type="protein sequence ID" value="EMD38201.1"/>
    <property type="molecule type" value="Genomic_DNA"/>
</dbReference>
<accession>M2RH95</accession>
<dbReference type="PROSITE" id="PS00028">
    <property type="entry name" value="ZINC_FINGER_C2H2_1"/>
    <property type="match status" value="1"/>
</dbReference>
<feature type="domain" description="C2H2-type" evidence="1">
    <location>
        <begin position="73"/>
        <end position="94"/>
    </location>
</feature>
<dbReference type="SMART" id="SM00355">
    <property type="entry name" value="ZnF_C2H2"/>
    <property type="match status" value="2"/>
</dbReference>
<name>M2RH95_CERS8</name>
<dbReference type="OrthoDB" id="10384256at2759"/>
<organism evidence="2 3">
    <name type="scientific">Ceriporiopsis subvermispora (strain B)</name>
    <name type="common">White-rot fungus</name>
    <name type="synonym">Gelatoporia subvermispora</name>
    <dbReference type="NCBI Taxonomy" id="914234"/>
    <lineage>
        <taxon>Eukaryota</taxon>
        <taxon>Fungi</taxon>
        <taxon>Dikarya</taxon>
        <taxon>Basidiomycota</taxon>
        <taxon>Agaricomycotina</taxon>
        <taxon>Agaricomycetes</taxon>
        <taxon>Polyporales</taxon>
        <taxon>Gelatoporiaceae</taxon>
        <taxon>Gelatoporia</taxon>
    </lineage>
</organism>
<proteinExistence type="predicted"/>
<keyword evidence="3" id="KW-1185">Reference proteome</keyword>
<dbReference type="AlphaFoldDB" id="M2RH95"/>
<protein>
    <recommendedName>
        <fullName evidence="1">C2H2-type domain-containing protein</fullName>
    </recommendedName>
</protein>
<gene>
    <name evidence="2" type="ORF">CERSUDRAFT_82443</name>
</gene>
<sequence>MSNQLIDPARFGMPEDGYDPSGNGYYCRLCNSRLAGRNWSQLHRHITTHKHMSKLDPQLREELEYLSHQWQHCPYCGERLPRDITRRQHILAVHPGCEVAPEQVSNVRPAASTLAPTPVPALASPMSIATLEGHEIFVGLLQRLAESCVATNAQHLPAPDTSLSEFQGLEGEKLIEAVLKHFIKTGDVQGMSEAT</sequence>